<reference evidence="13 14" key="1">
    <citation type="submission" date="2016-05" db="EMBL/GenBank/DDBJ databases">
        <title>Comparative genomics of biotechnologically important yeasts.</title>
        <authorList>
            <consortium name="DOE Joint Genome Institute"/>
            <person name="Riley R."/>
            <person name="Haridas S."/>
            <person name="Wolfe K.H."/>
            <person name="Lopes M.R."/>
            <person name="Hittinger C.T."/>
            <person name="Goker M."/>
            <person name="Salamov A."/>
            <person name="Wisecaver J."/>
            <person name="Long T.M."/>
            <person name="Aerts A.L."/>
            <person name="Barry K."/>
            <person name="Choi C."/>
            <person name="Clum A."/>
            <person name="Coughlan A.Y."/>
            <person name="Deshpande S."/>
            <person name="Douglass A.P."/>
            <person name="Hanson S.J."/>
            <person name="Klenk H.-P."/>
            <person name="LaButti K."/>
            <person name="Lapidus A."/>
            <person name="Lindquist E."/>
            <person name="Lipzen A."/>
            <person name="Meier-kolthoff J.P."/>
            <person name="Ohm R.A."/>
            <person name="Otillar R.P."/>
            <person name="Pangilinan J."/>
            <person name="Peng Y."/>
            <person name="Rokas A."/>
            <person name="Rosa C.A."/>
            <person name="Scheuner C."/>
            <person name="Sibirny A.A."/>
            <person name="Slot J.C."/>
            <person name="Stielow J.B."/>
            <person name="Sun H."/>
            <person name="Kurtzman C.P."/>
            <person name="Blackwell M."/>
            <person name="Grigoriev I.V."/>
            <person name="Jeffries T.W."/>
        </authorList>
    </citation>
    <scope>NUCLEOTIDE SEQUENCE [LARGE SCALE GENOMIC DNA]</scope>
    <source>
        <strain evidence="13 14">NRRL YB-4993</strain>
    </source>
</reference>
<evidence type="ECO:0000256" key="3">
    <source>
        <dbReference type="ARBA" id="ARBA00009105"/>
    </source>
</evidence>
<sequence>MWCKLRKKLLLLLILLAVIILFVSQTFSYSNVQKLRLNPMHLEFTEHDTKLRTLLHFSNYKFSLADAFEDEVGGWDAFAAKPKPDRCLSFFNFVDAKWPEWEVELFRSRQFDKSIVKKDSMIKSLLKKSKSGADSPPETIEKNKDRANKTYDRKLKETISLEQDMADTMTIIRLFGHCFFDGDSLPVEGKLKEIYNRYSAKVVPFFNAEIPEVFANDSELEIQDAFDMGLVQDNNLLDFYYKNMKGTGIVLSMATRHSRDVIRLIHVLRALGNTLPIEILYRSDLLRDSKKAILLAASLQKTTFLGDKMTDHKIFKKALDRAGASASDVSDLDFPKQKVTFIDMQRTLTKLTRSDFSDYDNKLLALFFNSFENAFLFDVDAVPLLPVEQLRNLKEFSDTGAYFFRDRNLMDKNDWIETNFFAKLMPHESDKIDMAMGIKPVTTHTLGNSYMKGWRHCQEAGLVMVNRRRHFRALLTLLPLSLWGEPIGSLIWGDKEMYWLSMSVAGDENYTFNKYGASSVGELTAETSLKHYNNTKSFELCSSHPGHVAENGQLLWINSGFSYCKKNGYSRDKSKFPFSAFQDKDEMKNLYENPLRIRHAILPPELPTLRDPNGSPDLSRELLHTLADKKRKKDVDEMPGVDQIDTHDPQKGWIKSQTCANYQYCAYNAIQALDAPGQLDESGHVFQFDAESIKRYDILGAIWSSSLIISDLPEETPNETLIPDSDNGSDRDVEYLSSLVSAADLFSPLDEIFKFWKWEKNTDSEREDLKSSEHSEELIATGLLKEEKGKSEKIEGGTVRSDPESEIHYDPSEVRHRPEKLRNAVNDVLARIQANQ</sequence>
<keyword evidence="9" id="KW-0333">Golgi apparatus</keyword>
<evidence type="ECO:0000256" key="1">
    <source>
        <dbReference type="ARBA" id="ARBA00004323"/>
    </source>
</evidence>
<keyword evidence="4" id="KW-0328">Glycosyltransferase</keyword>
<keyword evidence="10" id="KW-0472">Membrane</keyword>
<dbReference type="STRING" id="869754.A0A1A0H785"/>
<evidence type="ECO:0000256" key="6">
    <source>
        <dbReference type="ARBA" id="ARBA00022692"/>
    </source>
</evidence>
<dbReference type="OrthoDB" id="430354at2759"/>
<feature type="region of interest" description="Disordered" evidence="12">
    <location>
        <begin position="127"/>
        <end position="147"/>
    </location>
</feature>
<evidence type="ECO:0000313" key="13">
    <source>
        <dbReference type="EMBL" id="OBA19954.1"/>
    </source>
</evidence>
<evidence type="ECO:0000256" key="5">
    <source>
        <dbReference type="ARBA" id="ARBA00022679"/>
    </source>
</evidence>
<organism evidence="13 14">
    <name type="scientific">Metschnikowia bicuspidata var. bicuspidata NRRL YB-4993</name>
    <dbReference type="NCBI Taxonomy" id="869754"/>
    <lineage>
        <taxon>Eukaryota</taxon>
        <taxon>Fungi</taxon>
        <taxon>Dikarya</taxon>
        <taxon>Ascomycota</taxon>
        <taxon>Saccharomycotina</taxon>
        <taxon>Pichiomycetes</taxon>
        <taxon>Metschnikowiaceae</taxon>
        <taxon>Metschnikowia</taxon>
    </lineage>
</organism>
<dbReference type="GO" id="GO:0046354">
    <property type="term" value="P:mannan biosynthetic process"/>
    <property type="evidence" value="ECO:0007669"/>
    <property type="project" value="UniProtKB-ARBA"/>
</dbReference>
<proteinExistence type="inferred from homology"/>
<dbReference type="GO" id="GO:0000139">
    <property type="term" value="C:Golgi membrane"/>
    <property type="evidence" value="ECO:0007669"/>
    <property type="project" value="UniProtKB-SubCell"/>
</dbReference>
<name>A0A1A0H785_9ASCO</name>
<dbReference type="Pfam" id="PF11051">
    <property type="entry name" value="Mannosyl_trans3"/>
    <property type="match status" value="1"/>
</dbReference>
<keyword evidence="7" id="KW-0735">Signal-anchor</keyword>
<comment type="subcellular location">
    <subcellularLocation>
        <location evidence="1">Golgi apparatus membrane</location>
        <topology evidence="1">Single-pass type II membrane protein</topology>
    </subcellularLocation>
</comment>
<evidence type="ECO:0000256" key="8">
    <source>
        <dbReference type="ARBA" id="ARBA00022989"/>
    </source>
</evidence>
<evidence type="ECO:0000256" key="12">
    <source>
        <dbReference type="SAM" id="MobiDB-lite"/>
    </source>
</evidence>
<dbReference type="InterPro" id="IPR029044">
    <property type="entry name" value="Nucleotide-diphossugar_trans"/>
</dbReference>
<keyword evidence="8" id="KW-1133">Transmembrane helix</keyword>
<dbReference type="GO" id="GO:0000033">
    <property type="term" value="F:alpha-1,3-mannosyltransferase activity"/>
    <property type="evidence" value="ECO:0007669"/>
    <property type="project" value="TreeGrafter"/>
</dbReference>
<evidence type="ECO:0000256" key="4">
    <source>
        <dbReference type="ARBA" id="ARBA00022676"/>
    </source>
</evidence>
<comment type="pathway">
    <text evidence="2">Protein modification; protein glycosylation.</text>
</comment>
<dbReference type="InterPro" id="IPR022751">
    <property type="entry name" value="Alpha_mannosyltransferase"/>
</dbReference>
<evidence type="ECO:0000313" key="14">
    <source>
        <dbReference type="Proteomes" id="UP000092555"/>
    </source>
</evidence>
<comment type="similarity">
    <text evidence="3">Belongs to the MNN1/MNT family.</text>
</comment>
<gene>
    <name evidence="13" type="ORF">METBIDRAFT_32966</name>
</gene>
<keyword evidence="6" id="KW-0812">Transmembrane</keyword>
<evidence type="ECO:0000256" key="9">
    <source>
        <dbReference type="ARBA" id="ARBA00023034"/>
    </source>
</evidence>
<keyword evidence="11" id="KW-0325">Glycoprotein</keyword>
<keyword evidence="14" id="KW-1185">Reference proteome</keyword>
<evidence type="ECO:0000256" key="2">
    <source>
        <dbReference type="ARBA" id="ARBA00004922"/>
    </source>
</evidence>
<dbReference type="PANTHER" id="PTHR31392:SF1">
    <property type="entry name" value="ALPHA-1,3-MANNOSYLTRANSFERASE MNN1-RELATED"/>
    <property type="match status" value="1"/>
</dbReference>
<dbReference type="RefSeq" id="XP_018710479.1">
    <property type="nucleotide sequence ID" value="XM_018856176.1"/>
</dbReference>
<accession>A0A1A0H785</accession>
<dbReference type="EMBL" id="LXTC01000005">
    <property type="protein sequence ID" value="OBA19954.1"/>
    <property type="molecule type" value="Genomic_DNA"/>
</dbReference>
<evidence type="ECO:0000256" key="7">
    <source>
        <dbReference type="ARBA" id="ARBA00022968"/>
    </source>
</evidence>
<feature type="compositionally biased region" description="Basic and acidic residues" evidence="12">
    <location>
        <begin position="784"/>
        <end position="820"/>
    </location>
</feature>
<dbReference type="GeneID" id="30029152"/>
<evidence type="ECO:0000256" key="11">
    <source>
        <dbReference type="ARBA" id="ARBA00023180"/>
    </source>
</evidence>
<feature type="compositionally biased region" description="Basic and acidic residues" evidence="12">
    <location>
        <begin position="765"/>
        <end position="777"/>
    </location>
</feature>
<dbReference type="AlphaFoldDB" id="A0A1A0H785"/>
<keyword evidence="5" id="KW-0808">Transferase</keyword>
<protein>
    <submittedName>
        <fullName evidence="13">Uncharacterized protein</fullName>
    </submittedName>
</protein>
<dbReference type="PANTHER" id="PTHR31392">
    <property type="entry name" value="ALPHA-1,3-MANNOSYLTRANSFERASE MNN1-RELATED"/>
    <property type="match status" value="1"/>
</dbReference>
<feature type="region of interest" description="Disordered" evidence="12">
    <location>
        <begin position="765"/>
        <end position="820"/>
    </location>
</feature>
<comment type="caution">
    <text evidence="13">The sequence shown here is derived from an EMBL/GenBank/DDBJ whole genome shotgun (WGS) entry which is preliminary data.</text>
</comment>
<dbReference type="GO" id="GO:0006493">
    <property type="term" value="P:protein O-linked glycosylation"/>
    <property type="evidence" value="ECO:0007669"/>
    <property type="project" value="TreeGrafter"/>
</dbReference>
<evidence type="ECO:0000256" key="10">
    <source>
        <dbReference type="ARBA" id="ARBA00023136"/>
    </source>
</evidence>
<dbReference type="SUPFAM" id="SSF53448">
    <property type="entry name" value="Nucleotide-diphospho-sugar transferases"/>
    <property type="match status" value="1"/>
</dbReference>
<dbReference type="Proteomes" id="UP000092555">
    <property type="component" value="Unassembled WGS sequence"/>
</dbReference>